<name>A0ACC2QK11_9NEOP</name>
<dbReference type="EMBL" id="CM056779">
    <property type="protein sequence ID" value="KAJ8719464.1"/>
    <property type="molecule type" value="Genomic_DNA"/>
</dbReference>
<accession>A0ACC2QK11</accession>
<keyword evidence="2" id="KW-1185">Reference proteome</keyword>
<comment type="caution">
    <text evidence="1">The sequence shown here is derived from an EMBL/GenBank/DDBJ whole genome shotgun (WGS) entry which is preliminary data.</text>
</comment>
<reference evidence="1" key="1">
    <citation type="submission" date="2023-03" db="EMBL/GenBank/DDBJ databases">
        <title>Chromosome-level genomes of two armyworms, Mythimna separata and Mythimna loreyi, provide insights into the biosynthesis and reception of sex pheromones.</title>
        <authorList>
            <person name="Zhao H."/>
        </authorList>
    </citation>
    <scope>NUCLEOTIDE SEQUENCE</scope>
    <source>
        <strain evidence="1">BeijingLab</strain>
    </source>
</reference>
<evidence type="ECO:0000313" key="2">
    <source>
        <dbReference type="Proteomes" id="UP001231649"/>
    </source>
</evidence>
<dbReference type="Proteomes" id="UP001231649">
    <property type="component" value="Chromosome 3"/>
</dbReference>
<evidence type="ECO:0000313" key="1">
    <source>
        <dbReference type="EMBL" id="KAJ8719464.1"/>
    </source>
</evidence>
<organism evidence="1 2">
    <name type="scientific">Mythimna loreyi</name>
    <dbReference type="NCBI Taxonomy" id="667449"/>
    <lineage>
        <taxon>Eukaryota</taxon>
        <taxon>Metazoa</taxon>
        <taxon>Ecdysozoa</taxon>
        <taxon>Arthropoda</taxon>
        <taxon>Hexapoda</taxon>
        <taxon>Insecta</taxon>
        <taxon>Pterygota</taxon>
        <taxon>Neoptera</taxon>
        <taxon>Endopterygota</taxon>
        <taxon>Lepidoptera</taxon>
        <taxon>Glossata</taxon>
        <taxon>Ditrysia</taxon>
        <taxon>Noctuoidea</taxon>
        <taxon>Noctuidae</taxon>
        <taxon>Noctuinae</taxon>
        <taxon>Hadenini</taxon>
        <taxon>Mythimna</taxon>
    </lineage>
</organism>
<gene>
    <name evidence="1" type="ORF">PYW08_011639</name>
</gene>
<protein>
    <submittedName>
        <fullName evidence="1">Uncharacterized protein</fullName>
    </submittedName>
</protein>
<proteinExistence type="predicted"/>
<sequence>MDYEIEGLSYLEDTSQSLLNTLPDVDSFFGTLDLKTGSFIIAALCLFHPTIYGCTFFMPMSYLLLTIWLLQVLFFTTSILLFYGLTNNDVPLISAWIWYSMLFVAAMFILMFLLGLFFISKKERVKTFIVFIGILWYILTIYFILVVNSHRRILVDAALITKTELSESTQSPKTTKSSKHSEKLVKDHLKADQKLGPGPEQEQGPESNDNIDASYKEDEKENEKDQLKAFRKVDQVTMSQVWFRQMAETESAVKGDLPEFDCSAMAPGVQNIKAHDLTKRL</sequence>